<accession>A0A067KIQ8</accession>
<keyword evidence="3" id="KW-1185">Reference proteome</keyword>
<proteinExistence type="predicted"/>
<dbReference type="AlphaFoldDB" id="A0A067KIQ8"/>
<dbReference type="EMBL" id="KK914502">
    <property type="protein sequence ID" value="KDP34893.1"/>
    <property type="molecule type" value="Genomic_DNA"/>
</dbReference>
<sequence>MSLEDPHLSTALKFQVQITGGEQIAETISATLHHQIIFRLQDHAINLQIPGLSHGDALFIFADGGRTPIIVQTPRQLPREDLEKLIPSVWITNYEQLHQISQPPVKRKYEKAPIHSFSHTGYDIYTAKADGHFLWDVDPHTCDPDCTCHYDNADWIEHATVSITPIAPTPFKRRRNCCKTDSLKSHHDDDDDDDSPWIGLPKPKPMDPSDFRPLEIVRDQQSRVTTSPYVKQTTMLSSGKLAPLSPSEEVLNWQTSNAVVQNLYLKNIDGKLNQALTKTNQLDSRVSSFQQEVQQMHSSLVYSISKLDKDLHFILATNPTSPLFYEKEKEIQKLQQQLREIERDLYSPSPPTIHPMTFPFTLPSLPFTSSMVPVKQYSMVFDLVPRQPPKITKETSSMPSTSTSQTSQAPPKEPKDKGPTFSQFVAQRVFDSSSDSEDTFSISTSCSQDYMDISHILMNTPASPQEPTVDELDDYMTTPLEDNSLPPRPASGPWFTLDDVPPSKWRNKILEFNAWLDLQMVDPRADLKTVLTEFTSRFTGSIQEWFSSLSEYSKKQFVTIDTVDKALALIHTQFL</sequence>
<evidence type="ECO:0000313" key="3">
    <source>
        <dbReference type="Proteomes" id="UP000027138"/>
    </source>
</evidence>
<reference evidence="2 3" key="1">
    <citation type="journal article" date="2014" name="PLoS ONE">
        <title>Global Analysis of Gene Expression Profiles in Physic Nut (Jatropha curcas L.) Seedlings Exposed to Salt Stress.</title>
        <authorList>
            <person name="Zhang L."/>
            <person name="Zhang C."/>
            <person name="Wu P."/>
            <person name="Chen Y."/>
            <person name="Li M."/>
            <person name="Jiang H."/>
            <person name="Wu G."/>
        </authorList>
    </citation>
    <scope>NUCLEOTIDE SEQUENCE [LARGE SCALE GENOMIC DNA]</scope>
    <source>
        <strain evidence="3">cv. GZQX0401</strain>
        <tissue evidence="2">Young leaves</tissue>
    </source>
</reference>
<evidence type="ECO:0000313" key="2">
    <source>
        <dbReference type="EMBL" id="KDP34893.1"/>
    </source>
</evidence>
<protein>
    <submittedName>
        <fullName evidence="2">Uncharacterized protein</fullName>
    </submittedName>
</protein>
<dbReference type="OrthoDB" id="1436671at2759"/>
<gene>
    <name evidence="2" type="ORF">JCGZ_09181</name>
</gene>
<feature type="region of interest" description="Disordered" evidence="1">
    <location>
        <begin position="389"/>
        <end position="419"/>
    </location>
</feature>
<dbReference type="PANTHER" id="PTHR48435">
    <property type="entry name" value="POLYPROTEIN"/>
    <property type="match status" value="1"/>
</dbReference>
<dbReference type="PANTHER" id="PTHR48435:SF1">
    <property type="entry name" value="POLYPROTEIN"/>
    <property type="match status" value="1"/>
</dbReference>
<dbReference type="Proteomes" id="UP000027138">
    <property type="component" value="Unassembled WGS sequence"/>
</dbReference>
<name>A0A067KIQ8_JATCU</name>
<feature type="region of interest" description="Disordered" evidence="1">
    <location>
        <begin position="181"/>
        <end position="209"/>
    </location>
</feature>
<feature type="compositionally biased region" description="Low complexity" evidence="1">
    <location>
        <begin position="394"/>
        <end position="407"/>
    </location>
</feature>
<dbReference type="InterPro" id="IPR053098">
    <property type="entry name" value="Petuviruses_polyprotein"/>
</dbReference>
<evidence type="ECO:0000256" key="1">
    <source>
        <dbReference type="SAM" id="MobiDB-lite"/>
    </source>
</evidence>
<organism evidence="2 3">
    <name type="scientific">Jatropha curcas</name>
    <name type="common">Barbados nut</name>
    <dbReference type="NCBI Taxonomy" id="180498"/>
    <lineage>
        <taxon>Eukaryota</taxon>
        <taxon>Viridiplantae</taxon>
        <taxon>Streptophyta</taxon>
        <taxon>Embryophyta</taxon>
        <taxon>Tracheophyta</taxon>
        <taxon>Spermatophyta</taxon>
        <taxon>Magnoliopsida</taxon>
        <taxon>eudicotyledons</taxon>
        <taxon>Gunneridae</taxon>
        <taxon>Pentapetalae</taxon>
        <taxon>rosids</taxon>
        <taxon>fabids</taxon>
        <taxon>Malpighiales</taxon>
        <taxon>Euphorbiaceae</taxon>
        <taxon>Crotonoideae</taxon>
        <taxon>Jatropheae</taxon>
        <taxon>Jatropha</taxon>
    </lineage>
</organism>